<protein>
    <submittedName>
        <fullName evidence="2">Uncharacterized protein</fullName>
    </submittedName>
</protein>
<evidence type="ECO:0000313" key="3">
    <source>
        <dbReference type="Proteomes" id="UP000646548"/>
    </source>
</evidence>
<feature type="compositionally biased region" description="Basic and acidic residues" evidence="1">
    <location>
        <begin position="49"/>
        <end position="60"/>
    </location>
</feature>
<dbReference type="Proteomes" id="UP000646548">
    <property type="component" value="Unassembled WGS sequence"/>
</dbReference>
<sequence>MMRVGHQQSGVVAAEGRLSARTAAPELHGDESSEPAGAGESTPPLQPSRRRESEARRSESSSRTAAGRNRNQGSLENASGAATKGGNGFLLTKGRSCVHEQQMKSFHHVKVWTAH</sequence>
<evidence type="ECO:0000256" key="1">
    <source>
        <dbReference type="SAM" id="MobiDB-lite"/>
    </source>
</evidence>
<organism evidence="2 3">
    <name type="scientific">Oryzias melastigma</name>
    <name type="common">Marine medaka</name>
    <dbReference type="NCBI Taxonomy" id="30732"/>
    <lineage>
        <taxon>Eukaryota</taxon>
        <taxon>Metazoa</taxon>
        <taxon>Chordata</taxon>
        <taxon>Craniata</taxon>
        <taxon>Vertebrata</taxon>
        <taxon>Euteleostomi</taxon>
        <taxon>Actinopterygii</taxon>
        <taxon>Neopterygii</taxon>
        <taxon>Teleostei</taxon>
        <taxon>Neoteleostei</taxon>
        <taxon>Acanthomorphata</taxon>
        <taxon>Ovalentaria</taxon>
        <taxon>Atherinomorphae</taxon>
        <taxon>Beloniformes</taxon>
        <taxon>Adrianichthyidae</taxon>
        <taxon>Oryziinae</taxon>
        <taxon>Oryzias</taxon>
    </lineage>
</organism>
<reference evidence="2" key="1">
    <citation type="journal article" name="BMC Genomics">
        <title>Long-read sequencing and de novo genome assembly of marine medaka (Oryzias melastigma).</title>
        <authorList>
            <person name="Liang P."/>
            <person name="Saqib H.S.A."/>
            <person name="Ni X."/>
            <person name="Shen Y."/>
        </authorList>
    </citation>
    <scope>NUCLEOTIDE SEQUENCE</scope>
    <source>
        <strain evidence="2">Bigg-433</strain>
    </source>
</reference>
<accession>A0A834BT90</accession>
<name>A0A834BT90_ORYME</name>
<gene>
    <name evidence="2" type="ORF">FQA47_021013</name>
</gene>
<feature type="region of interest" description="Disordered" evidence="1">
    <location>
        <begin position="1"/>
        <end position="91"/>
    </location>
</feature>
<proteinExistence type="predicted"/>
<evidence type="ECO:0000313" key="2">
    <source>
        <dbReference type="EMBL" id="KAF6716817.1"/>
    </source>
</evidence>
<dbReference type="EMBL" id="WKFB01000922">
    <property type="protein sequence ID" value="KAF6716817.1"/>
    <property type="molecule type" value="Genomic_DNA"/>
</dbReference>
<feature type="compositionally biased region" description="Polar residues" evidence="1">
    <location>
        <begin position="1"/>
        <end position="10"/>
    </location>
</feature>
<comment type="caution">
    <text evidence="2">The sequence shown here is derived from an EMBL/GenBank/DDBJ whole genome shotgun (WGS) entry which is preliminary data.</text>
</comment>
<dbReference type="AlphaFoldDB" id="A0A834BT90"/>